<dbReference type="EMBL" id="CM000640">
    <property type="protein sequence ID" value="EED93870.1"/>
    <property type="molecule type" value="Genomic_DNA"/>
</dbReference>
<evidence type="ECO:0000313" key="3">
    <source>
        <dbReference type="Proteomes" id="UP000001449"/>
    </source>
</evidence>
<reference evidence="2 3" key="1">
    <citation type="journal article" date="2004" name="Science">
        <title>The genome of the diatom Thalassiosira pseudonana: ecology, evolution, and metabolism.</title>
        <authorList>
            <person name="Armbrust E.V."/>
            <person name="Berges J.A."/>
            <person name="Bowler C."/>
            <person name="Green B.R."/>
            <person name="Martinez D."/>
            <person name="Putnam N.H."/>
            <person name="Zhou S."/>
            <person name="Allen A.E."/>
            <person name="Apt K.E."/>
            <person name="Bechner M."/>
            <person name="Brzezinski M.A."/>
            <person name="Chaal B.K."/>
            <person name="Chiovitti A."/>
            <person name="Davis A.K."/>
            <person name="Demarest M.S."/>
            <person name="Detter J.C."/>
            <person name="Glavina T."/>
            <person name="Goodstein D."/>
            <person name="Hadi M.Z."/>
            <person name="Hellsten U."/>
            <person name="Hildebrand M."/>
            <person name="Jenkins B.D."/>
            <person name="Jurka J."/>
            <person name="Kapitonov V.V."/>
            <person name="Kroger N."/>
            <person name="Lau W.W."/>
            <person name="Lane T.W."/>
            <person name="Larimer F.W."/>
            <person name="Lippmeier J.C."/>
            <person name="Lucas S."/>
            <person name="Medina M."/>
            <person name="Montsant A."/>
            <person name="Obornik M."/>
            <person name="Parker M.S."/>
            <person name="Palenik B."/>
            <person name="Pazour G.J."/>
            <person name="Richardson P.M."/>
            <person name="Rynearson T.A."/>
            <person name="Saito M.A."/>
            <person name="Schwartz D.C."/>
            <person name="Thamatrakoln K."/>
            <person name="Valentin K."/>
            <person name="Vardi A."/>
            <person name="Wilkerson F.P."/>
            <person name="Rokhsar D.S."/>
        </authorList>
    </citation>
    <scope>NUCLEOTIDE SEQUENCE [LARGE SCALE GENOMIC DNA]</scope>
    <source>
        <strain evidence="2 3">CCMP1335</strain>
    </source>
</reference>
<reference evidence="2 3" key="2">
    <citation type="journal article" date="2008" name="Nature">
        <title>The Phaeodactylum genome reveals the evolutionary history of diatom genomes.</title>
        <authorList>
            <person name="Bowler C."/>
            <person name="Allen A.E."/>
            <person name="Badger J.H."/>
            <person name="Grimwood J."/>
            <person name="Jabbari K."/>
            <person name="Kuo A."/>
            <person name="Maheswari U."/>
            <person name="Martens C."/>
            <person name="Maumus F."/>
            <person name="Otillar R.P."/>
            <person name="Rayko E."/>
            <person name="Salamov A."/>
            <person name="Vandepoele K."/>
            <person name="Beszteri B."/>
            <person name="Gruber A."/>
            <person name="Heijde M."/>
            <person name="Katinka M."/>
            <person name="Mock T."/>
            <person name="Valentin K."/>
            <person name="Verret F."/>
            <person name="Berges J.A."/>
            <person name="Brownlee C."/>
            <person name="Cadoret J.P."/>
            <person name="Chiovitti A."/>
            <person name="Choi C.J."/>
            <person name="Coesel S."/>
            <person name="De Martino A."/>
            <person name="Detter J.C."/>
            <person name="Durkin C."/>
            <person name="Falciatore A."/>
            <person name="Fournet J."/>
            <person name="Haruta M."/>
            <person name="Huysman M.J."/>
            <person name="Jenkins B.D."/>
            <person name="Jiroutova K."/>
            <person name="Jorgensen R.E."/>
            <person name="Joubert Y."/>
            <person name="Kaplan A."/>
            <person name="Kroger N."/>
            <person name="Kroth P.G."/>
            <person name="La Roche J."/>
            <person name="Lindquist E."/>
            <person name="Lommer M."/>
            <person name="Martin-Jezequel V."/>
            <person name="Lopez P.J."/>
            <person name="Lucas S."/>
            <person name="Mangogna M."/>
            <person name="McGinnis K."/>
            <person name="Medlin L.K."/>
            <person name="Montsant A."/>
            <person name="Oudot-Le Secq M.P."/>
            <person name="Napoli C."/>
            <person name="Obornik M."/>
            <person name="Parker M.S."/>
            <person name="Petit J.L."/>
            <person name="Porcel B.M."/>
            <person name="Poulsen N."/>
            <person name="Robison M."/>
            <person name="Rychlewski L."/>
            <person name="Rynearson T.A."/>
            <person name="Schmutz J."/>
            <person name="Shapiro H."/>
            <person name="Siaut M."/>
            <person name="Stanley M."/>
            <person name="Sussman M.R."/>
            <person name="Taylor A.R."/>
            <person name="Vardi A."/>
            <person name="von Dassow P."/>
            <person name="Vyverman W."/>
            <person name="Willis A."/>
            <person name="Wyrwicz L.S."/>
            <person name="Rokhsar D.S."/>
            <person name="Weissenbach J."/>
            <person name="Armbrust E.V."/>
            <person name="Green B.R."/>
            <person name="Van de Peer Y."/>
            <person name="Grigoriev I.V."/>
        </authorList>
    </citation>
    <scope>NUCLEOTIDE SEQUENCE [LARGE SCALE GENOMIC DNA]</scope>
    <source>
        <strain evidence="2 3">CCMP1335</strain>
    </source>
</reference>
<evidence type="ECO:0000256" key="1">
    <source>
        <dbReference type="SAM" id="MobiDB-lite"/>
    </source>
</evidence>
<dbReference type="PaxDb" id="35128-Thaps3650"/>
<dbReference type="PANTHER" id="PTHR14614">
    <property type="entry name" value="HEPATOCELLULAR CARCINOMA-ASSOCIATED ANTIGEN"/>
    <property type="match status" value="1"/>
</dbReference>
<gene>
    <name evidence="2" type="ORF">THAPSDRAFT_3650</name>
</gene>
<sequence>MNAANKDKSDDDHAIIPPDDDDVNVPSPPTSQTPFLTINDIPIYFTEDWNTGIGGGLWTTGLAMAKYFEQHAIDVCDNLRCLVNVKEMRLKNECVHQQLDDHQLTQLEGLSIDQYTSGEGCGIKALELGSGNGFLSVCFLALAQTIPLKELVVTDMADHLTLMAETLKRNSHAWDELRVIKPIDGDDVATSESLYKDTLSSDDATTQQSNVTVTVTEHQWGEFPTITNPNPTIEQRLQNQKYDFIFGSVSL</sequence>
<dbReference type="GeneID" id="7451290"/>
<dbReference type="InterPro" id="IPR029063">
    <property type="entry name" value="SAM-dependent_MTases_sf"/>
</dbReference>
<dbReference type="InterPro" id="IPR019410">
    <property type="entry name" value="Methyltransf_16"/>
</dbReference>
<dbReference type="Gene3D" id="3.40.50.150">
    <property type="entry name" value="Vaccinia Virus protein VP39"/>
    <property type="match status" value="1"/>
</dbReference>
<evidence type="ECO:0000313" key="2">
    <source>
        <dbReference type="EMBL" id="EED93870.1"/>
    </source>
</evidence>
<dbReference type="PANTHER" id="PTHR14614:SF109">
    <property type="entry name" value="RIBOSOMAL LYSINE N-METHYLTRANSFERASE 5"/>
    <property type="match status" value="1"/>
</dbReference>
<proteinExistence type="predicted"/>
<accession>B8BYD6</accession>
<feature type="compositionally biased region" description="Basic and acidic residues" evidence="1">
    <location>
        <begin position="1"/>
        <end position="14"/>
    </location>
</feature>
<dbReference type="KEGG" id="tps:THAPSDRAFT_3650"/>
<dbReference type="InParanoid" id="B8BYD6"/>
<dbReference type="RefSeq" id="XP_002288434.1">
    <property type="nucleotide sequence ID" value="XM_002288398.1"/>
</dbReference>
<dbReference type="eggNOG" id="ENOG502T9RA">
    <property type="taxonomic scope" value="Eukaryota"/>
</dbReference>
<dbReference type="Pfam" id="PF10294">
    <property type="entry name" value="Methyltransf_16"/>
    <property type="match status" value="1"/>
</dbReference>
<dbReference type="Proteomes" id="UP000001449">
    <property type="component" value="Chromosome 3"/>
</dbReference>
<keyword evidence="3" id="KW-1185">Reference proteome</keyword>
<protein>
    <submittedName>
        <fullName evidence="2">Uncharacterized protein</fullName>
    </submittedName>
</protein>
<dbReference type="HOGENOM" id="CLU_1108976_0_0_1"/>
<organism evidence="2 3">
    <name type="scientific">Thalassiosira pseudonana</name>
    <name type="common">Marine diatom</name>
    <name type="synonym">Cyclotella nana</name>
    <dbReference type="NCBI Taxonomy" id="35128"/>
    <lineage>
        <taxon>Eukaryota</taxon>
        <taxon>Sar</taxon>
        <taxon>Stramenopiles</taxon>
        <taxon>Ochrophyta</taxon>
        <taxon>Bacillariophyta</taxon>
        <taxon>Coscinodiscophyceae</taxon>
        <taxon>Thalassiosirophycidae</taxon>
        <taxon>Thalassiosirales</taxon>
        <taxon>Thalassiosiraceae</taxon>
        <taxon>Thalassiosira</taxon>
    </lineage>
</organism>
<name>B8BYD6_THAPS</name>
<feature type="region of interest" description="Disordered" evidence="1">
    <location>
        <begin position="1"/>
        <end position="32"/>
    </location>
</feature>
<dbReference type="AlphaFoldDB" id="B8BYD6"/>